<evidence type="ECO:0000313" key="2">
    <source>
        <dbReference type="Proteomes" id="UP000827892"/>
    </source>
</evidence>
<protein>
    <submittedName>
        <fullName evidence="1">Uncharacterized protein</fullName>
    </submittedName>
</protein>
<dbReference type="AlphaFoldDB" id="A0AAE9ACM9"/>
<accession>A0AAE9ACM9</accession>
<gene>
    <name evidence="1" type="ORF">L3Y34_004791</name>
</gene>
<sequence length="66" mass="8047">MNNCFLADFQSKIRRFPKGFQWFVCQRPVRQHAPLQLSFNTPIFMIDDLQQKQRITDWKNRLSFLT</sequence>
<dbReference type="EMBL" id="CP090894">
    <property type="protein sequence ID" value="ULT96438.1"/>
    <property type="molecule type" value="Genomic_DNA"/>
</dbReference>
<dbReference type="Proteomes" id="UP000827892">
    <property type="component" value="Chromosome IV"/>
</dbReference>
<reference evidence="1 2" key="1">
    <citation type="submission" date="2022-05" db="EMBL/GenBank/DDBJ databases">
        <title>Chromosome-level reference genomes for two strains of Caenorhabditis briggsae: an improved platform for comparative genomics.</title>
        <authorList>
            <person name="Stevens L."/>
            <person name="Andersen E.C."/>
        </authorList>
    </citation>
    <scope>NUCLEOTIDE SEQUENCE [LARGE SCALE GENOMIC DNA]</scope>
    <source>
        <strain evidence="1">QX1410_ONT</strain>
        <tissue evidence="1">Whole-organism</tissue>
    </source>
</reference>
<proteinExistence type="predicted"/>
<name>A0AAE9ACM9_CAEBR</name>
<organism evidence="1 2">
    <name type="scientific">Caenorhabditis briggsae</name>
    <dbReference type="NCBI Taxonomy" id="6238"/>
    <lineage>
        <taxon>Eukaryota</taxon>
        <taxon>Metazoa</taxon>
        <taxon>Ecdysozoa</taxon>
        <taxon>Nematoda</taxon>
        <taxon>Chromadorea</taxon>
        <taxon>Rhabditida</taxon>
        <taxon>Rhabditina</taxon>
        <taxon>Rhabditomorpha</taxon>
        <taxon>Rhabditoidea</taxon>
        <taxon>Rhabditidae</taxon>
        <taxon>Peloderinae</taxon>
        <taxon>Caenorhabditis</taxon>
    </lineage>
</organism>
<evidence type="ECO:0000313" key="1">
    <source>
        <dbReference type="EMBL" id="ULT96438.1"/>
    </source>
</evidence>